<dbReference type="PANTHER" id="PTHR45626:SF17">
    <property type="entry name" value="HELICASE-LIKE TRANSCRIPTION FACTOR"/>
    <property type="match status" value="1"/>
</dbReference>
<dbReference type="PANTHER" id="PTHR45626">
    <property type="entry name" value="TRANSCRIPTION TERMINATION FACTOR 2-RELATED"/>
    <property type="match status" value="1"/>
</dbReference>
<comment type="caution">
    <text evidence="8">The sequence shown here is derived from an EMBL/GenBank/DDBJ whole genome shotgun (WGS) entry which is preliminary data.</text>
</comment>
<dbReference type="SMART" id="SM00487">
    <property type="entry name" value="DEXDc"/>
    <property type="match status" value="1"/>
</dbReference>
<dbReference type="Pfam" id="PF00176">
    <property type="entry name" value="SNF2-rel_dom"/>
    <property type="match status" value="1"/>
</dbReference>
<keyword evidence="3" id="KW-0347">Helicase</keyword>
<evidence type="ECO:0000259" key="7">
    <source>
        <dbReference type="PROSITE" id="PS51194"/>
    </source>
</evidence>
<dbReference type="GeneID" id="38118969"/>
<dbReference type="Gene3D" id="3.40.50.300">
    <property type="entry name" value="P-loop containing nucleotide triphosphate hydrolases"/>
    <property type="match status" value="1"/>
</dbReference>
<protein>
    <recommendedName>
        <fullName evidence="10">Helicase</fullName>
    </recommendedName>
</protein>
<dbReference type="RefSeq" id="XP_026600628.1">
    <property type="nucleotide sequence ID" value="XM_026750615.1"/>
</dbReference>
<dbReference type="Gene3D" id="3.40.50.10810">
    <property type="entry name" value="Tandem AAA-ATPase domain"/>
    <property type="match status" value="1"/>
</dbReference>
<dbReference type="PROSITE" id="PS51192">
    <property type="entry name" value="HELICASE_ATP_BIND_1"/>
    <property type="match status" value="1"/>
</dbReference>
<evidence type="ECO:0000259" key="6">
    <source>
        <dbReference type="PROSITE" id="PS51192"/>
    </source>
</evidence>
<dbReference type="CDD" id="cd18008">
    <property type="entry name" value="DEXDc_SHPRH-like"/>
    <property type="match status" value="1"/>
</dbReference>
<dbReference type="GO" id="GO:0006281">
    <property type="term" value="P:DNA repair"/>
    <property type="evidence" value="ECO:0007669"/>
    <property type="project" value="TreeGrafter"/>
</dbReference>
<dbReference type="InterPro" id="IPR000330">
    <property type="entry name" value="SNF2_N"/>
</dbReference>
<dbReference type="InterPro" id="IPR050628">
    <property type="entry name" value="SNF2_RAD54_helicase_TF"/>
</dbReference>
<feature type="domain" description="Helicase ATP-binding" evidence="6">
    <location>
        <begin position="512"/>
        <end position="685"/>
    </location>
</feature>
<keyword evidence="4" id="KW-0067">ATP-binding</keyword>
<sequence length="1055" mass="116248">MSGAKRPVPIEPGAREDSSKRLCLDFHGRPADNSWGTNPTFAIDNSHTSLGDYTHLQQCMANDGTAQEMPTIAVQGCLWGGSAGAMDGTSGGPMTADVPMMGYDYTGFQGTSWVGIDGLPMMAPPNSTYQTNQTYPNWCEQQSSMPFDSMASLNNYMNPTQLVEPGDLNLNWESSASAVESDASFLVPETTNCTGTPAEELIVITPSSANADVEMSQKMAQQVASSSPCDQKIVSSSEQHDVDDEVKGSEWDLGECDTCFGEIVATATSSFEGQDGKESARVRIRPFGNVLKLSLAETETYAGILCMPGLVTLLQKCSVELVATIFAGHSKSKPKSKLKPKSRKDAKTDSGEYCDPTVRILVYGLLDEMDAVAACLSEAGLFLQHPTTAEYRPGVSYNNPHYLLRPGGVMPRLQDLTIKEEDSTLPGSLSESEKSKIMRVFDCANHAVGGANLEIASSPRLATDLKEHQLVALSMMVERESGSIDDLRFPSLWERSPGDQKEYRHVVTGKTEAKPVPLRGGLLADEMGLGKTLSLLALVCQSLDGFDKKRPPVDYPKGTLLVTPKSTIPGWEAQITRHIKPGEVRYLVYHGSNRRGAKRGLSKNYDIVITTYETLQRDVSTDGVLHGESWYRVVLDEAHRIRNRSSQNFKAATAVKAHFRWCLTGTPIYNSLDDYCSLLSFLQVPMFGDKRSFDHWITAPMKRNQEFALQSLQDLVGATCFRRTKAMVKAGVELPIKNERIETVHLSKTDREVYKFFQAKASKAAGQINGPEQGMSGIREERRENTLAIINILRRICNAGERLLPASAVAEWHAHQGDLRAEVFAARPALGLSPASSSAGDDNNGSPQSDRELIEESGCPPSVGAFRSAKVQALLRNLAKEQRAERERAPNHSKSVVFSQWTDMLDLVAESLKGSDYQYARIDGQSSLQTRRSEIQRFGKDIHCTVMLASIASAAEGIDLTAARYIHLLEPHWNPMVEAQAVDRVHRIGQACDVTVTRYLTASSIEDYVRWIQDDKKRLIEQSLDAVTDTQLELDRHRCEKLRQFLGAQQDRDVD</sequence>
<dbReference type="GO" id="GO:0016787">
    <property type="term" value="F:hydrolase activity"/>
    <property type="evidence" value="ECO:0007669"/>
    <property type="project" value="UniProtKB-KW"/>
</dbReference>
<dbReference type="GO" id="GO:0008094">
    <property type="term" value="F:ATP-dependent activity, acting on DNA"/>
    <property type="evidence" value="ECO:0007669"/>
    <property type="project" value="TreeGrafter"/>
</dbReference>
<keyword evidence="1" id="KW-0547">Nucleotide-binding</keyword>
<feature type="compositionally biased region" description="Basic residues" evidence="5">
    <location>
        <begin position="331"/>
        <end position="342"/>
    </location>
</feature>
<dbReference type="InterPro" id="IPR014001">
    <property type="entry name" value="Helicase_ATP-bd"/>
</dbReference>
<dbReference type="InterPro" id="IPR027417">
    <property type="entry name" value="P-loop_NTPase"/>
</dbReference>
<dbReference type="SUPFAM" id="SSF52540">
    <property type="entry name" value="P-loop containing nucleoside triphosphate hydrolases"/>
    <property type="match status" value="2"/>
</dbReference>
<reference evidence="8 9" key="1">
    <citation type="journal article" date="2018" name="IMA Fungus">
        <title>IMA Genome-F 9: Draft genome sequence of Annulohypoxylon stygium, Aspergillus mulundensis, Berkeleyomyces basicola (syn. Thielaviopsis basicola), Ceratocystis smalleyi, two Cercospora beticola strains, Coleophoma cylindrospora, Fusarium fracticaudum, Phialophora cf. hyalina, and Morchella septimelata.</title>
        <authorList>
            <person name="Wingfield B.D."/>
            <person name="Bills G.F."/>
            <person name="Dong Y."/>
            <person name="Huang W."/>
            <person name="Nel W.J."/>
            <person name="Swalarsk-Parry B.S."/>
            <person name="Vaghefi N."/>
            <person name="Wilken P.M."/>
            <person name="An Z."/>
            <person name="de Beer Z.W."/>
            <person name="De Vos L."/>
            <person name="Chen L."/>
            <person name="Duong T.A."/>
            <person name="Gao Y."/>
            <person name="Hammerbacher A."/>
            <person name="Kikkert J.R."/>
            <person name="Li Y."/>
            <person name="Li H."/>
            <person name="Li K."/>
            <person name="Li Q."/>
            <person name="Liu X."/>
            <person name="Ma X."/>
            <person name="Naidoo K."/>
            <person name="Pethybridge S.J."/>
            <person name="Sun J."/>
            <person name="Steenkamp E.T."/>
            <person name="van der Nest M.A."/>
            <person name="van Wyk S."/>
            <person name="Wingfield M.J."/>
            <person name="Xiong C."/>
            <person name="Yue Q."/>
            <person name="Zhang X."/>
        </authorList>
    </citation>
    <scope>NUCLEOTIDE SEQUENCE [LARGE SCALE GENOMIC DNA]</scope>
    <source>
        <strain evidence="8 9">DSM 5745</strain>
    </source>
</reference>
<organism evidence="8 9">
    <name type="scientific">Aspergillus mulundensis</name>
    <dbReference type="NCBI Taxonomy" id="1810919"/>
    <lineage>
        <taxon>Eukaryota</taxon>
        <taxon>Fungi</taxon>
        <taxon>Dikarya</taxon>
        <taxon>Ascomycota</taxon>
        <taxon>Pezizomycotina</taxon>
        <taxon>Eurotiomycetes</taxon>
        <taxon>Eurotiomycetidae</taxon>
        <taxon>Eurotiales</taxon>
        <taxon>Aspergillaceae</taxon>
        <taxon>Aspergillus</taxon>
        <taxon>Aspergillus subgen. Nidulantes</taxon>
    </lineage>
</organism>
<dbReference type="Proteomes" id="UP000256690">
    <property type="component" value="Unassembled WGS sequence"/>
</dbReference>
<dbReference type="GO" id="GO:0005634">
    <property type="term" value="C:nucleus"/>
    <property type="evidence" value="ECO:0007669"/>
    <property type="project" value="TreeGrafter"/>
</dbReference>
<evidence type="ECO:0000256" key="3">
    <source>
        <dbReference type="ARBA" id="ARBA00022806"/>
    </source>
</evidence>
<dbReference type="InterPro" id="IPR001650">
    <property type="entry name" value="Helicase_C-like"/>
</dbReference>
<dbReference type="EMBL" id="PVWQ01000011">
    <property type="protein sequence ID" value="RDW68839.1"/>
    <property type="molecule type" value="Genomic_DNA"/>
</dbReference>
<keyword evidence="9" id="KW-1185">Reference proteome</keyword>
<evidence type="ECO:0000256" key="4">
    <source>
        <dbReference type="ARBA" id="ARBA00022840"/>
    </source>
</evidence>
<dbReference type="AlphaFoldDB" id="A0A3D8R498"/>
<evidence type="ECO:0000256" key="2">
    <source>
        <dbReference type="ARBA" id="ARBA00022801"/>
    </source>
</evidence>
<accession>A0A3D8R498</accession>
<feature type="region of interest" description="Disordered" evidence="5">
    <location>
        <begin position="331"/>
        <end position="350"/>
    </location>
</feature>
<feature type="domain" description="Helicase C-terminal" evidence="7">
    <location>
        <begin position="870"/>
        <end position="1035"/>
    </location>
</feature>
<evidence type="ECO:0000313" key="8">
    <source>
        <dbReference type="EMBL" id="RDW68839.1"/>
    </source>
</evidence>
<proteinExistence type="predicted"/>
<name>A0A3D8R498_9EURO</name>
<dbReference type="STRING" id="1810919.A0A3D8R498"/>
<dbReference type="SMART" id="SM00490">
    <property type="entry name" value="HELICc"/>
    <property type="match status" value="1"/>
</dbReference>
<dbReference type="GO" id="GO:0004386">
    <property type="term" value="F:helicase activity"/>
    <property type="evidence" value="ECO:0007669"/>
    <property type="project" value="UniProtKB-KW"/>
</dbReference>
<dbReference type="Pfam" id="PF00271">
    <property type="entry name" value="Helicase_C"/>
    <property type="match status" value="1"/>
</dbReference>
<evidence type="ECO:0008006" key="10">
    <source>
        <dbReference type="Google" id="ProtNLM"/>
    </source>
</evidence>
<gene>
    <name evidence="8" type="ORF">DSM5745_08599</name>
</gene>
<keyword evidence="2" id="KW-0378">Hydrolase</keyword>
<evidence type="ECO:0000313" key="9">
    <source>
        <dbReference type="Proteomes" id="UP000256690"/>
    </source>
</evidence>
<dbReference type="PROSITE" id="PS51194">
    <property type="entry name" value="HELICASE_CTER"/>
    <property type="match status" value="1"/>
</dbReference>
<dbReference type="OrthoDB" id="448448at2759"/>
<feature type="region of interest" description="Disordered" evidence="5">
    <location>
        <begin position="832"/>
        <end position="858"/>
    </location>
</feature>
<dbReference type="InterPro" id="IPR049730">
    <property type="entry name" value="SNF2/RAD54-like_C"/>
</dbReference>
<evidence type="ECO:0000256" key="1">
    <source>
        <dbReference type="ARBA" id="ARBA00022741"/>
    </source>
</evidence>
<dbReference type="CDD" id="cd18793">
    <property type="entry name" value="SF2_C_SNF"/>
    <property type="match status" value="1"/>
</dbReference>
<dbReference type="InterPro" id="IPR038718">
    <property type="entry name" value="SNF2-like_sf"/>
</dbReference>
<dbReference type="GO" id="GO:0005524">
    <property type="term" value="F:ATP binding"/>
    <property type="evidence" value="ECO:0007669"/>
    <property type="project" value="UniProtKB-KW"/>
</dbReference>
<evidence type="ECO:0000256" key="5">
    <source>
        <dbReference type="SAM" id="MobiDB-lite"/>
    </source>
</evidence>